<name>A0A2S8F439_9BACT</name>
<dbReference type="Proteomes" id="UP000240009">
    <property type="component" value="Unassembled WGS sequence"/>
</dbReference>
<protein>
    <submittedName>
        <fullName evidence="2">Uncharacterized protein</fullName>
    </submittedName>
</protein>
<keyword evidence="1" id="KW-0812">Transmembrane</keyword>
<feature type="transmembrane region" description="Helical" evidence="1">
    <location>
        <begin position="6"/>
        <end position="26"/>
    </location>
</feature>
<keyword evidence="1" id="KW-0472">Membrane</keyword>
<proteinExistence type="predicted"/>
<gene>
    <name evidence="2" type="ORF">C5Y96_19715</name>
</gene>
<feature type="transmembrane region" description="Helical" evidence="1">
    <location>
        <begin position="70"/>
        <end position="91"/>
    </location>
</feature>
<dbReference type="RefSeq" id="WP_105356919.1">
    <property type="nucleotide sequence ID" value="NZ_PUIA01000064.1"/>
</dbReference>
<accession>A0A2S8F439</accession>
<evidence type="ECO:0000313" key="3">
    <source>
        <dbReference type="Proteomes" id="UP000240009"/>
    </source>
</evidence>
<keyword evidence="1" id="KW-1133">Transmembrane helix</keyword>
<evidence type="ECO:0000256" key="1">
    <source>
        <dbReference type="SAM" id="Phobius"/>
    </source>
</evidence>
<sequence length="263" mass="29017">MSDLLAIIFAPLLVLIEALMGLVLAFATLLGELVGFFLELLFHALFHGIASTKDRYRQGPRKSAEVPVPVITAIGSVGFVIFLAIGFTFLIRSGIQHSRTQTTQAQVDKLADAYIAQRLAEKGGGTLSPGPSDQHDAWGHAIVLREKDYVVGTQVVVRSNGPDGRPNSTDDISAIRYHKTTATEIRDHFFDKAAKKFGQFFAKQDEAQAELEVQNDAPSIARSLKIDPDRALPSENADLTTQDENKHVWKLPTFRFSWGEKDE</sequence>
<feature type="transmembrane region" description="Helical" evidence="1">
    <location>
        <begin position="33"/>
        <end position="50"/>
    </location>
</feature>
<comment type="caution">
    <text evidence="2">The sequence shown here is derived from an EMBL/GenBank/DDBJ whole genome shotgun (WGS) entry which is preliminary data.</text>
</comment>
<reference evidence="2 3" key="1">
    <citation type="submission" date="2018-02" db="EMBL/GenBank/DDBJ databases">
        <title>Comparative genomes isolates from brazilian mangrove.</title>
        <authorList>
            <person name="Araujo J.E."/>
            <person name="Taketani R.G."/>
            <person name="Silva M.C.P."/>
            <person name="Loureco M.V."/>
            <person name="Andreote F.D."/>
        </authorList>
    </citation>
    <scope>NUCLEOTIDE SEQUENCE [LARGE SCALE GENOMIC DNA]</scope>
    <source>
        <strain evidence="2 3">HEX-2 MGV</strain>
    </source>
</reference>
<organism evidence="2 3">
    <name type="scientific">Blastopirellula marina</name>
    <dbReference type="NCBI Taxonomy" id="124"/>
    <lineage>
        <taxon>Bacteria</taxon>
        <taxon>Pseudomonadati</taxon>
        <taxon>Planctomycetota</taxon>
        <taxon>Planctomycetia</taxon>
        <taxon>Pirellulales</taxon>
        <taxon>Pirellulaceae</taxon>
        <taxon>Blastopirellula</taxon>
    </lineage>
</organism>
<dbReference type="OrthoDB" id="9795612at2"/>
<evidence type="ECO:0000313" key="2">
    <source>
        <dbReference type="EMBL" id="PQO26714.1"/>
    </source>
</evidence>
<dbReference type="EMBL" id="PUIA01000064">
    <property type="protein sequence ID" value="PQO26714.1"/>
    <property type="molecule type" value="Genomic_DNA"/>
</dbReference>
<dbReference type="AlphaFoldDB" id="A0A2S8F439"/>